<feature type="region of interest" description="Disordered" evidence="1">
    <location>
        <begin position="209"/>
        <end position="228"/>
    </location>
</feature>
<sequence length="279" mass="28438">MASFVDDLLREATGALGGATPAHLAPGAEAVAAEPQRIDGTAEASISAARPRTSASVAGSVAGADRSGTGRRRVRITGTAGSGAGGSKPAWALSSEEAAQLEDEEEAELLRFADELDFDSFMAALDDAELQETVNKAIQGEDGKGPAPGEERAWKRQLVAAMNHAAMKRVAAARNEKGPGDTADNDGASVAAGSEGGATALSRAAAASRVRAEQSARGDRGWDGSTRGAEDLARLERARAATAEAADFLRENPELRAVHSPASVRALIGKKEVAGVAAS</sequence>
<feature type="region of interest" description="Disordered" evidence="1">
    <location>
        <begin position="172"/>
        <end position="195"/>
    </location>
</feature>
<gene>
    <name evidence="2" type="ORF">GPECTOR_6g888</name>
</gene>
<organism evidence="2 3">
    <name type="scientific">Gonium pectorale</name>
    <name type="common">Green alga</name>
    <dbReference type="NCBI Taxonomy" id="33097"/>
    <lineage>
        <taxon>Eukaryota</taxon>
        <taxon>Viridiplantae</taxon>
        <taxon>Chlorophyta</taxon>
        <taxon>core chlorophytes</taxon>
        <taxon>Chlorophyceae</taxon>
        <taxon>CS clade</taxon>
        <taxon>Chlamydomonadales</taxon>
        <taxon>Volvocaceae</taxon>
        <taxon>Gonium</taxon>
    </lineage>
</organism>
<dbReference type="PANTHER" id="PTHR41747:SF1">
    <property type="entry name" value="CHROMOSOME UNDETERMINED SCAFFOLD_128, WHOLE GENOME SHOTGUN SEQUENCE"/>
    <property type="match status" value="1"/>
</dbReference>
<keyword evidence="3" id="KW-1185">Reference proteome</keyword>
<reference evidence="3" key="1">
    <citation type="journal article" date="2016" name="Nat. Commun.">
        <title>The Gonium pectorale genome demonstrates co-option of cell cycle regulation during the evolution of multicellularity.</title>
        <authorList>
            <person name="Hanschen E.R."/>
            <person name="Marriage T.N."/>
            <person name="Ferris P.J."/>
            <person name="Hamaji T."/>
            <person name="Toyoda A."/>
            <person name="Fujiyama A."/>
            <person name="Neme R."/>
            <person name="Noguchi H."/>
            <person name="Minakuchi Y."/>
            <person name="Suzuki M."/>
            <person name="Kawai-Toyooka H."/>
            <person name="Smith D.R."/>
            <person name="Sparks H."/>
            <person name="Anderson J."/>
            <person name="Bakaric R."/>
            <person name="Luria V."/>
            <person name="Karger A."/>
            <person name="Kirschner M.W."/>
            <person name="Durand P.M."/>
            <person name="Michod R.E."/>
            <person name="Nozaki H."/>
            <person name="Olson B.J."/>
        </authorList>
    </citation>
    <scope>NUCLEOTIDE SEQUENCE [LARGE SCALE GENOMIC DNA]</scope>
    <source>
        <strain evidence="3">NIES-2863</strain>
    </source>
</reference>
<proteinExistence type="predicted"/>
<feature type="compositionally biased region" description="Low complexity" evidence="1">
    <location>
        <begin position="54"/>
        <end position="67"/>
    </location>
</feature>
<comment type="caution">
    <text evidence="2">The sequence shown here is derived from an EMBL/GenBank/DDBJ whole genome shotgun (WGS) entry which is preliminary data.</text>
</comment>
<name>A0A150GVV4_GONPE</name>
<evidence type="ECO:0000313" key="3">
    <source>
        <dbReference type="Proteomes" id="UP000075714"/>
    </source>
</evidence>
<accession>A0A150GVV4</accession>
<evidence type="ECO:0000313" key="2">
    <source>
        <dbReference type="EMBL" id="KXZ53969.1"/>
    </source>
</evidence>
<dbReference type="Proteomes" id="UP000075714">
    <property type="component" value="Unassembled WGS sequence"/>
</dbReference>
<dbReference type="EMBL" id="LSYV01000007">
    <property type="protein sequence ID" value="KXZ53969.1"/>
    <property type="molecule type" value="Genomic_DNA"/>
</dbReference>
<evidence type="ECO:0000256" key="1">
    <source>
        <dbReference type="SAM" id="MobiDB-lite"/>
    </source>
</evidence>
<feature type="compositionally biased region" description="Basic and acidic residues" evidence="1">
    <location>
        <begin position="210"/>
        <end position="228"/>
    </location>
</feature>
<dbReference type="AlphaFoldDB" id="A0A150GVV4"/>
<protein>
    <submittedName>
        <fullName evidence="2">Uncharacterized protein</fullName>
    </submittedName>
</protein>
<dbReference type="PANTHER" id="PTHR41747">
    <property type="entry name" value="CHROMOSOME UNDETERMINED SCAFFOLD_128, WHOLE GENOME SHOTGUN SEQUENCE"/>
    <property type="match status" value="1"/>
</dbReference>
<dbReference type="OrthoDB" id="541685at2759"/>
<feature type="region of interest" description="Disordered" evidence="1">
    <location>
        <begin position="36"/>
        <end position="90"/>
    </location>
</feature>